<dbReference type="Pfam" id="PF00230">
    <property type="entry name" value="MIP"/>
    <property type="match status" value="1"/>
</dbReference>
<evidence type="ECO:0000256" key="4">
    <source>
        <dbReference type="ARBA" id="ARBA00022475"/>
    </source>
</evidence>
<keyword evidence="4" id="KW-1003">Cell membrane</keyword>
<feature type="transmembrane region" description="Helical" evidence="8">
    <location>
        <begin position="217"/>
        <end position="242"/>
    </location>
</feature>
<evidence type="ECO:0000256" key="6">
    <source>
        <dbReference type="ARBA" id="ARBA00022989"/>
    </source>
</evidence>
<evidence type="ECO:0000256" key="3">
    <source>
        <dbReference type="ARBA" id="ARBA00022448"/>
    </source>
</evidence>
<dbReference type="EMBL" id="SUTG01000025">
    <property type="protein sequence ID" value="MBE6512660.1"/>
    <property type="molecule type" value="Genomic_DNA"/>
</dbReference>
<dbReference type="AlphaFoldDB" id="A0A8T3VRP1"/>
<dbReference type="InterPro" id="IPR022357">
    <property type="entry name" value="MIP_CS"/>
</dbReference>
<dbReference type="PROSITE" id="PS00221">
    <property type="entry name" value="MIP"/>
    <property type="match status" value="1"/>
</dbReference>
<dbReference type="Gene3D" id="1.20.1080.10">
    <property type="entry name" value="Glycerol uptake facilitator protein"/>
    <property type="match status" value="1"/>
</dbReference>
<dbReference type="PRINTS" id="PR00783">
    <property type="entry name" value="MINTRINSICP"/>
</dbReference>
<organism evidence="9 10">
    <name type="scientific">Methanobrevibacter olleyae</name>
    <dbReference type="NCBI Taxonomy" id="294671"/>
    <lineage>
        <taxon>Archaea</taxon>
        <taxon>Methanobacteriati</taxon>
        <taxon>Methanobacteriota</taxon>
        <taxon>Methanomada group</taxon>
        <taxon>Methanobacteria</taxon>
        <taxon>Methanobacteriales</taxon>
        <taxon>Methanobacteriaceae</taxon>
        <taxon>Methanobrevibacter</taxon>
    </lineage>
</organism>
<comment type="subcellular location">
    <subcellularLocation>
        <location evidence="1">Cell membrane</location>
        <topology evidence="1">Multi-pass membrane protein</topology>
    </subcellularLocation>
</comment>
<dbReference type="PANTHER" id="PTHR19139">
    <property type="entry name" value="AQUAPORIN TRANSPORTER"/>
    <property type="match status" value="1"/>
</dbReference>
<dbReference type="SUPFAM" id="SSF81338">
    <property type="entry name" value="Aquaporin-like"/>
    <property type="match status" value="1"/>
</dbReference>
<proteinExistence type="inferred from homology"/>
<evidence type="ECO:0000256" key="5">
    <source>
        <dbReference type="ARBA" id="ARBA00022692"/>
    </source>
</evidence>
<accession>A0A8T3VRP1</accession>
<feature type="transmembrane region" description="Helical" evidence="8">
    <location>
        <begin position="140"/>
        <end position="165"/>
    </location>
</feature>
<keyword evidence="7 8" id="KW-0472">Membrane</keyword>
<feature type="transmembrane region" description="Helical" evidence="8">
    <location>
        <begin position="172"/>
        <end position="197"/>
    </location>
</feature>
<evidence type="ECO:0000256" key="8">
    <source>
        <dbReference type="SAM" id="Phobius"/>
    </source>
</evidence>
<evidence type="ECO:0000256" key="2">
    <source>
        <dbReference type="ARBA" id="ARBA00006175"/>
    </source>
</evidence>
<dbReference type="GO" id="GO:0015250">
    <property type="term" value="F:water channel activity"/>
    <property type="evidence" value="ECO:0007669"/>
    <property type="project" value="TreeGrafter"/>
</dbReference>
<dbReference type="InterPro" id="IPR023271">
    <property type="entry name" value="Aquaporin-like"/>
</dbReference>
<feature type="transmembrane region" description="Helical" evidence="8">
    <location>
        <begin position="100"/>
        <end position="128"/>
    </location>
</feature>
<dbReference type="PANTHER" id="PTHR19139:SF199">
    <property type="entry name" value="MIP17260P"/>
    <property type="match status" value="1"/>
</dbReference>
<keyword evidence="6 8" id="KW-1133">Transmembrane helix</keyword>
<protein>
    <submittedName>
        <fullName evidence="9">Aquaporin family protein</fullName>
    </submittedName>
</protein>
<evidence type="ECO:0000256" key="1">
    <source>
        <dbReference type="ARBA" id="ARBA00004651"/>
    </source>
</evidence>
<keyword evidence="5 8" id="KW-0812">Transmembrane</keyword>
<evidence type="ECO:0000256" key="7">
    <source>
        <dbReference type="ARBA" id="ARBA00023136"/>
    </source>
</evidence>
<name>A0A8T3VRP1_METOL</name>
<dbReference type="NCBIfam" id="TIGR00861">
    <property type="entry name" value="MIP"/>
    <property type="match status" value="1"/>
</dbReference>
<dbReference type="Proteomes" id="UP000732619">
    <property type="component" value="Unassembled WGS sequence"/>
</dbReference>
<evidence type="ECO:0000313" key="10">
    <source>
        <dbReference type="Proteomes" id="UP000732619"/>
    </source>
</evidence>
<comment type="similarity">
    <text evidence="2">Belongs to the MIP/aquaporin (TC 1.A.8) family.</text>
</comment>
<feature type="transmembrane region" description="Helical" evidence="8">
    <location>
        <begin position="54"/>
        <end position="72"/>
    </location>
</feature>
<comment type="caution">
    <text evidence="9">The sequence shown here is derived from an EMBL/GenBank/DDBJ whole genome shotgun (WGS) entry which is preliminary data.</text>
</comment>
<feature type="transmembrane region" description="Helical" evidence="8">
    <location>
        <begin position="12"/>
        <end position="34"/>
    </location>
</feature>
<dbReference type="InterPro" id="IPR034294">
    <property type="entry name" value="Aquaporin_transptr"/>
</dbReference>
<reference evidence="9" key="1">
    <citation type="submission" date="2019-04" db="EMBL/GenBank/DDBJ databases">
        <title>Evolution of Biomass-Degrading Anaerobic Consortia Revealed by Metagenomics.</title>
        <authorList>
            <person name="Peng X."/>
        </authorList>
    </citation>
    <scope>NUCLEOTIDE SEQUENCE</scope>
    <source>
        <strain evidence="9">SIG14</strain>
    </source>
</reference>
<keyword evidence="3" id="KW-0813">Transport</keyword>
<evidence type="ECO:0000313" key="9">
    <source>
        <dbReference type="EMBL" id="MBE6512660.1"/>
    </source>
</evidence>
<sequence>MASCNITKKFIAELIGTFFLVFFGTGSAVVTLLIDDGVDPGAAGIGLLGGLGDWLAIGLAFGLTVMACIYLFGKISGAHLNPAVTIGLLVSKNISLIDSVYYIVAQAIGAVLGSLLLFVCLGAPAVTIGGLGATAPGLSVGYIPAMIAECIGTFFLMLVVMGVAVDKKADPGVAGISIGMTVTAVIIVLGAFTGASINPARTFGPYLMDTLLGGANLWGFFPIYLVGPIVGAVLAALLYGYLAKGNDACALPQPFFDE</sequence>
<gene>
    <name evidence="9" type="ORF">E7Z75_05925</name>
</gene>
<dbReference type="InterPro" id="IPR000425">
    <property type="entry name" value="MIP"/>
</dbReference>
<dbReference type="GO" id="GO:0005886">
    <property type="term" value="C:plasma membrane"/>
    <property type="evidence" value="ECO:0007669"/>
    <property type="project" value="UniProtKB-SubCell"/>
</dbReference>